<dbReference type="Proteomes" id="UP000034366">
    <property type="component" value="Unassembled WGS sequence"/>
</dbReference>
<dbReference type="EMBL" id="LBTW01000026">
    <property type="protein sequence ID" value="KKQ48663.1"/>
    <property type="molecule type" value="Genomic_DNA"/>
</dbReference>
<evidence type="ECO:0000313" key="3">
    <source>
        <dbReference type="Proteomes" id="UP000034366"/>
    </source>
</evidence>
<dbReference type="AlphaFoldDB" id="A0A0G0I010"/>
<reference evidence="2 3" key="1">
    <citation type="journal article" date="2015" name="Nature">
        <title>rRNA introns, odd ribosomes, and small enigmatic genomes across a large radiation of phyla.</title>
        <authorList>
            <person name="Brown C.T."/>
            <person name="Hug L.A."/>
            <person name="Thomas B.C."/>
            <person name="Sharon I."/>
            <person name="Castelle C.J."/>
            <person name="Singh A."/>
            <person name="Wilkins M.J."/>
            <person name="Williams K.H."/>
            <person name="Banfield J.F."/>
        </authorList>
    </citation>
    <scope>NUCLEOTIDE SEQUENCE [LARGE SCALE GENOMIC DNA]</scope>
</reference>
<name>A0A0G0I010_9BACT</name>
<keyword evidence="1" id="KW-0812">Transmembrane</keyword>
<gene>
    <name evidence="2" type="ORF">US67_C0026G0013</name>
</gene>
<accession>A0A0G0I010</accession>
<proteinExistence type="predicted"/>
<evidence type="ECO:0000256" key="1">
    <source>
        <dbReference type="SAM" id="Phobius"/>
    </source>
</evidence>
<keyword evidence="1" id="KW-1133">Transmembrane helix</keyword>
<protein>
    <submittedName>
        <fullName evidence="2">Uncharacterized protein</fullName>
    </submittedName>
</protein>
<sequence length="251" mass="27577">MAIELKLDKKSVGENSKTYSVFLLGFAILAGLFFVTGNKMYTKITKILEESEGLENDITLLQTKIDSLRLLDNEIQQDTKSLRLAFPDEDPSLYAYTEIKELGRLNSIIFDSVTFSLGGGDKDSVALGNIGLDFSGNKDDVFSFISKLTKIVPIAGLGPISIGEFVELEETMKIGTSVEVYYSPLPKALPSSEKVINSLTPEEKEIYNYLTNLEVLVNTELTPSGAVNEEVNPFFGTLDETPSEGELIPEP</sequence>
<organism evidence="2 3">
    <name type="scientific">Candidatus Woesebacteria bacterium GW2011_GWD1_38_10</name>
    <dbReference type="NCBI Taxonomy" id="1618592"/>
    <lineage>
        <taxon>Bacteria</taxon>
        <taxon>Candidatus Woeseibacteriota</taxon>
    </lineage>
</organism>
<comment type="caution">
    <text evidence="2">The sequence shown here is derived from an EMBL/GenBank/DDBJ whole genome shotgun (WGS) entry which is preliminary data.</text>
</comment>
<evidence type="ECO:0000313" key="2">
    <source>
        <dbReference type="EMBL" id="KKQ48663.1"/>
    </source>
</evidence>
<feature type="transmembrane region" description="Helical" evidence="1">
    <location>
        <begin position="20"/>
        <end position="37"/>
    </location>
</feature>
<keyword evidence="1" id="KW-0472">Membrane</keyword>